<feature type="compositionally biased region" description="Low complexity" evidence="1">
    <location>
        <begin position="20"/>
        <end position="50"/>
    </location>
</feature>
<accession>A0A9Q2ZP45</accession>
<name>A0A9Q2ZP45_9MICO</name>
<protein>
    <submittedName>
        <fullName evidence="2">Uncharacterized protein</fullName>
    </submittedName>
</protein>
<feature type="region of interest" description="Disordered" evidence="1">
    <location>
        <begin position="1"/>
        <end position="50"/>
    </location>
</feature>
<reference evidence="2" key="1">
    <citation type="submission" date="2021-05" db="EMBL/GenBank/DDBJ databases">
        <title>Whole genome sequence of Curtobacterium flaccumfaciens pv. flaccumfaciens strain CFBP 3417.</title>
        <authorList>
            <person name="Osdaghi E."/>
            <person name="Taghouti G."/>
            <person name="Portier P."/>
            <person name="Fazliarab A."/>
            <person name="Taghavi S.M."/>
            <person name="Briand M."/>
            <person name="Le-Saux M."/>
            <person name="Jacques M.-A."/>
        </authorList>
    </citation>
    <scope>NUCLEOTIDE SEQUENCE</scope>
    <source>
        <strain evidence="2">CFBP 3417</strain>
    </source>
</reference>
<dbReference type="RefSeq" id="WP_206647642.1">
    <property type="nucleotide sequence ID" value="NZ_CP041260.1"/>
</dbReference>
<dbReference type="AlphaFoldDB" id="A0A9Q2ZP45"/>
<proteinExistence type="predicted"/>
<evidence type="ECO:0000256" key="1">
    <source>
        <dbReference type="SAM" id="MobiDB-lite"/>
    </source>
</evidence>
<comment type="caution">
    <text evidence="2">The sequence shown here is derived from an EMBL/GenBank/DDBJ whole genome shotgun (WGS) entry which is preliminary data.</text>
</comment>
<gene>
    <name evidence="2" type="ORF">KK103_15735</name>
</gene>
<evidence type="ECO:0000313" key="3">
    <source>
        <dbReference type="Proteomes" id="UP000709437"/>
    </source>
</evidence>
<organism evidence="2 3">
    <name type="scientific">Curtobacterium flaccumfaciens pv. flaccumfaciens</name>
    <dbReference type="NCBI Taxonomy" id="138532"/>
    <lineage>
        <taxon>Bacteria</taxon>
        <taxon>Bacillati</taxon>
        <taxon>Actinomycetota</taxon>
        <taxon>Actinomycetes</taxon>
        <taxon>Micrococcales</taxon>
        <taxon>Microbacteriaceae</taxon>
        <taxon>Curtobacterium</taxon>
    </lineage>
</organism>
<sequence length="129" mass="14019">MPRKKLTALLDSSAADETTEPQPAADTAPTDAPATAATTPETPEPAAEKPAAATALFEELTRKECRFRDEQLEDLSRYARRLQRTRLAPGPRITDNTLIRVAVDLLMSRADELQGSTEAELRASLGLTD</sequence>
<evidence type="ECO:0000313" key="2">
    <source>
        <dbReference type="EMBL" id="MBT1543214.1"/>
    </source>
</evidence>
<dbReference type="EMBL" id="JAHEWX010000025">
    <property type="protein sequence ID" value="MBT1543214.1"/>
    <property type="molecule type" value="Genomic_DNA"/>
</dbReference>
<dbReference type="Proteomes" id="UP000709437">
    <property type="component" value="Unassembled WGS sequence"/>
</dbReference>